<dbReference type="Proteomes" id="UP000078492">
    <property type="component" value="Unassembled WGS sequence"/>
</dbReference>
<feature type="non-terminal residue" evidence="2">
    <location>
        <position position="1"/>
    </location>
</feature>
<dbReference type="Gene3D" id="3.40.1440.10">
    <property type="entry name" value="GIY-YIG endonuclease"/>
    <property type="match status" value="1"/>
</dbReference>
<reference evidence="2 3" key="1">
    <citation type="submission" date="2015-09" db="EMBL/GenBank/DDBJ databases">
        <title>Trachymyrmex cornetzi WGS genome.</title>
        <authorList>
            <person name="Nygaard S."/>
            <person name="Hu H."/>
            <person name="Boomsma J."/>
            <person name="Zhang G."/>
        </authorList>
    </citation>
    <scope>NUCLEOTIDE SEQUENCE [LARGE SCALE GENOMIC DNA]</scope>
    <source>
        <strain evidence="2">Tcor2-1</strain>
        <tissue evidence="2">Whole body</tissue>
    </source>
</reference>
<dbReference type="PROSITE" id="PS50164">
    <property type="entry name" value="GIY_YIG"/>
    <property type="match status" value="1"/>
</dbReference>
<feature type="domain" description="GIY-YIG" evidence="1">
    <location>
        <begin position="143"/>
        <end position="233"/>
    </location>
</feature>
<gene>
    <name evidence="2" type="ORF">ALC57_12529</name>
</gene>
<dbReference type="InterPro" id="IPR035901">
    <property type="entry name" value="GIY-YIG_endonuc_sf"/>
</dbReference>
<dbReference type="EMBL" id="KQ980586">
    <property type="protein sequence ID" value="KYN15231.1"/>
    <property type="molecule type" value="Genomic_DNA"/>
</dbReference>
<dbReference type="InterPro" id="IPR000305">
    <property type="entry name" value="GIY-YIG_endonuc"/>
</dbReference>
<sequence>NLSNVLIPREVKALLQLGENFCLPIFNINNTIIDFVKHIEHNFFRLKLPRHHSETYEIVTHNPVNRVLTRLKTLLKGWKQRGLVEKKFGIYHGYFTIPFIPFLSEKIKKFFKKDSLIRMAYKGINNLKGFIKGHKDFRSKFSHTDVVYKIECQDCDASYVGQTGRCLKTRINEHRNHINWNTTQHSVITEHRISHQHEFDWENIKIIDKERVLNKRLISEMIHIKKQRQSLNLQNDTYTLNPLYLELLMES</sequence>
<keyword evidence="3" id="KW-1185">Reference proteome</keyword>
<organism evidence="2 3">
    <name type="scientific">Trachymyrmex cornetzi</name>
    <dbReference type="NCBI Taxonomy" id="471704"/>
    <lineage>
        <taxon>Eukaryota</taxon>
        <taxon>Metazoa</taxon>
        <taxon>Ecdysozoa</taxon>
        <taxon>Arthropoda</taxon>
        <taxon>Hexapoda</taxon>
        <taxon>Insecta</taxon>
        <taxon>Pterygota</taxon>
        <taxon>Neoptera</taxon>
        <taxon>Endopterygota</taxon>
        <taxon>Hymenoptera</taxon>
        <taxon>Apocrita</taxon>
        <taxon>Aculeata</taxon>
        <taxon>Formicoidea</taxon>
        <taxon>Formicidae</taxon>
        <taxon>Myrmicinae</taxon>
        <taxon>Trachymyrmex</taxon>
    </lineage>
</organism>
<dbReference type="SUPFAM" id="SSF82771">
    <property type="entry name" value="GIY-YIG endonuclease"/>
    <property type="match status" value="1"/>
</dbReference>
<evidence type="ECO:0000313" key="3">
    <source>
        <dbReference type="Proteomes" id="UP000078492"/>
    </source>
</evidence>
<accession>A0A151J0Y8</accession>
<dbReference type="CDD" id="cd10442">
    <property type="entry name" value="GIY-YIG_PLEs"/>
    <property type="match status" value="1"/>
</dbReference>
<dbReference type="AlphaFoldDB" id="A0A151J0Y8"/>
<protein>
    <recommendedName>
        <fullName evidence="1">GIY-YIG domain-containing protein</fullName>
    </recommendedName>
</protein>
<name>A0A151J0Y8_9HYME</name>
<evidence type="ECO:0000259" key="1">
    <source>
        <dbReference type="PROSITE" id="PS50164"/>
    </source>
</evidence>
<evidence type="ECO:0000313" key="2">
    <source>
        <dbReference type="EMBL" id="KYN15231.1"/>
    </source>
</evidence>
<proteinExistence type="predicted"/>